<gene>
    <name evidence="2" type="ORF">EYF80_065667</name>
</gene>
<dbReference type="AlphaFoldDB" id="A0A4Z2E6J3"/>
<dbReference type="EMBL" id="SRLO01016091">
    <property type="protein sequence ID" value="TNN24210.1"/>
    <property type="molecule type" value="Genomic_DNA"/>
</dbReference>
<organism evidence="2 3">
    <name type="scientific">Liparis tanakae</name>
    <name type="common">Tanaka's snailfish</name>
    <dbReference type="NCBI Taxonomy" id="230148"/>
    <lineage>
        <taxon>Eukaryota</taxon>
        <taxon>Metazoa</taxon>
        <taxon>Chordata</taxon>
        <taxon>Craniata</taxon>
        <taxon>Vertebrata</taxon>
        <taxon>Euteleostomi</taxon>
        <taxon>Actinopterygii</taxon>
        <taxon>Neopterygii</taxon>
        <taxon>Teleostei</taxon>
        <taxon>Neoteleostei</taxon>
        <taxon>Acanthomorphata</taxon>
        <taxon>Eupercaria</taxon>
        <taxon>Perciformes</taxon>
        <taxon>Cottioidei</taxon>
        <taxon>Cottales</taxon>
        <taxon>Liparidae</taxon>
        <taxon>Liparis</taxon>
    </lineage>
</organism>
<name>A0A4Z2E6J3_9TELE</name>
<evidence type="ECO:0000256" key="1">
    <source>
        <dbReference type="SAM" id="MobiDB-lite"/>
    </source>
</evidence>
<proteinExistence type="predicted"/>
<evidence type="ECO:0000313" key="2">
    <source>
        <dbReference type="EMBL" id="TNN24210.1"/>
    </source>
</evidence>
<accession>A0A4Z2E6J3</accession>
<sequence>MGCISSRGEGVRVAVDCCPKDTAAGEEATPRMGGVGTLSSSSSSSSSMPWCRYVCTGMGGPQPSLSYLMTEEESDEVFPEIEDRRT</sequence>
<protein>
    <submittedName>
        <fullName evidence="2">Uncharacterized protein</fullName>
    </submittedName>
</protein>
<keyword evidence="3" id="KW-1185">Reference proteome</keyword>
<reference evidence="2 3" key="1">
    <citation type="submission" date="2019-03" db="EMBL/GenBank/DDBJ databases">
        <title>First draft genome of Liparis tanakae, snailfish: a comprehensive survey of snailfish specific genes.</title>
        <authorList>
            <person name="Kim W."/>
            <person name="Song I."/>
            <person name="Jeong J.-H."/>
            <person name="Kim D."/>
            <person name="Kim S."/>
            <person name="Ryu S."/>
            <person name="Song J.Y."/>
            <person name="Lee S.K."/>
        </authorList>
    </citation>
    <scope>NUCLEOTIDE SEQUENCE [LARGE SCALE GENOMIC DNA]</scope>
    <source>
        <tissue evidence="2">Muscle</tissue>
    </source>
</reference>
<evidence type="ECO:0000313" key="3">
    <source>
        <dbReference type="Proteomes" id="UP000314294"/>
    </source>
</evidence>
<feature type="region of interest" description="Disordered" evidence="1">
    <location>
        <begin position="23"/>
        <end position="47"/>
    </location>
</feature>
<dbReference type="Proteomes" id="UP000314294">
    <property type="component" value="Unassembled WGS sequence"/>
</dbReference>
<comment type="caution">
    <text evidence="2">The sequence shown here is derived from an EMBL/GenBank/DDBJ whole genome shotgun (WGS) entry which is preliminary data.</text>
</comment>